<comment type="caution">
    <text evidence="2">The sequence shown here is derived from an EMBL/GenBank/DDBJ whole genome shotgun (WGS) entry which is preliminary data.</text>
</comment>
<keyword evidence="4" id="KW-1185">Reference proteome</keyword>
<proteinExistence type="predicted"/>
<protein>
    <submittedName>
        <fullName evidence="2">Uncharacterized protein</fullName>
    </submittedName>
</protein>
<evidence type="ECO:0000313" key="3">
    <source>
        <dbReference type="EMBL" id="GIM03102.1"/>
    </source>
</evidence>
<dbReference type="Proteomes" id="UP000722791">
    <property type="component" value="Unassembled WGS sequence"/>
</dbReference>
<dbReference type="Proteomes" id="UP000747110">
    <property type="component" value="Unassembled WGS sequence"/>
</dbReference>
<feature type="compositionally biased region" description="Low complexity" evidence="1">
    <location>
        <begin position="902"/>
        <end position="915"/>
    </location>
</feature>
<feature type="region of interest" description="Disordered" evidence="1">
    <location>
        <begin position="1"/>
        <end position="51"/>
    </location>
</feature>
<name>A0A8J4C5R8_9CHLO</name>
<dbReference type="AlphaFoldDB" id="A0A8J4C5R8"/>
<reference evidence="2" key="1">
    <citation type="journal article" date="2021" name="Proc. Natl. Acad. Sci. U.S.A.">
        <title>Three genomes in the algal genus Volvox reveal the fate of a haploid sex-determining region after a transition to homothallism.</title>
        <authorList>
            <person name="Yamamoto K."/>
            <person name="Hamaji T."/>
            <person name="Kawai-Toyooka H."/>
            <person name="Matsuzaki R."/>
            <person name="Takahashi F."/>
            <person name="Nishimura Y."/>
            <person name="Kawachi M."/>
            <person name="Noguchi H."/>
            <person name="Minakuchi Y."/>
            <person name="Umen J.G."/>
            <person name="Toyoda A."/>
            <person name="Nozaki H."/>
        </authorList>
    </citation>
    <scope>NUCLEOTIDE SEQUENCE</scope>
    <source>
        <strain evidence="3">NIES-3785</strain>
        <strain evidence="2">NIES-3786</strain>
    </source>
</reference>
<feature type="region of interest" description="Disordered" evidence="1">
    <location>
        <begin position="103"/>
        <end position="188"/>
    </location>
</feature>
<feature type="compositionally biased region" description="Polar residues" evidence="1">
    <location>
        <begin position="448"/>
        <end position="460"/>
    </location>
</feature>
<feature type="compositionally biased region" description="Polar residues" evidence="1">
    <location>
        <begin position="324"/>
        <end position="335"/>
    </location>
</feature>
<dbReference type="OrthoDB" id="550398at2759"/>
<feature type="compositionally biased region" description="Low complexity" evidence="1">
    <location>
        <begin position="301"/>
        <end position="323"/>
    </location>
</feature>
<feature type="region of interest" description="Disordered" evidence="1">
    <location>
        <begin position="627"/>
        <end position="658"/>
    </location>
</feature>
<dbReference type="EMBL" id="BNCP01000007">
    <property type="protein sequence ID" value="GIL75232.1"/>
    <property type="molecule type" value="Genomic_DNA"/>
</dbReference>
<sequence>MQLQDEHPPGLLPPSQHRISDNNIPTMHPPSRGPPPRETLTSGLSGAPMPLHMTHACTGYAQEPQLRSYHTATGTPSVPTDYFVSSAEPLPPHMTQHMVPPHARGDPTVHAAARSRSVPEHLKPRPFPQQRDISPRRQQQMQQHTERVQGMQQQPAQALQPMASCPPPLQAPLAGTEKPVSAEPVSGASASRRLAQAIGSESAYQTQTNYVGSSTHVATVIPMDKATDAAGAPQTGSPSHRGGWYHGSPMQHAVGQKSPEGHFLAQQPRNQCPQQHPSYETDAQQARSHLPGPGCQPNLPRQSHLPKQSQQQQAQLQFSQRPQEYQQHHYSQKHNSIAPLVADEGNGGQVRRAPSVSGQASMPSAPTPPLHTVGSTNGAAPSVPQPAAEAPEHPSGGPPIKLKPAAIDTTATPVSFVQLVQQPGGIQIDQSGAVRVVPLEGATGPGQPITSSVQRQQQNAAYGPPQRRPPVHDVQPPQRQQYGSTGATPTVPLPGSLHMTKEPATVSQHVYDQQSYGQHAGAPVGGAGDGGSKSWEDPVLYHNAAVYAQSQAPLMGAGDGSAYMPTAERARSAPPPQAAPQVQPVPRDVGYMYGGSPHGHFTSGDMAPDLNRMASAGCATGPATWIVSPERPGLKNEPAVSEVHRRQTTGSVAPASCTARPMAAPSAQVAEEAPLPLPEAMKRAEALLAAVAATQIDGELMTGMRPQLVQTCEKRMNDLMLALKVAAAEANAARVEAVAASAEVTKATADAADSEGEDTLGSVGAREYAFLLGRSIRTVWPLETPEHQLYRVVAEVLLIESDGGRCVPVNNEEVRLRAHEMVGATLCNVGAVVEKAAKVKAMGGSSTMSLIRQECAYFEVKEHINKQHRTSIQWLVRLRVEKLPSYGDVRRALRTAINMVLPAAPDKPQPQQKRQTTGHGSNNNGADHGGCEGAGPGCPNLQFLSREPEGAERSVLRHVALHLLGCKTQETGLFHDKLEAAAEAVPPHLVKLYGKTRLQDLKQVLKLHPFFSLYCSGTEDEAMEFIVLNTGVLLQLQYRARLVLQQEQQEQDQQQISHQSKRRRLSGEGADELEQWWMNLRSRRS</sequence>
<feature type="compositionally biased region" description="Low complexity" evidence="1">
    <location>
        <begin position="149"/>
        <end position="163"/>
    </location>
</feature>
<feature type="region of interest" description="Disordered" evidence="1">
    <location>
        <begin position="228"/>
        <end position="401"/>
    </location>
</feature>
<evidence type="ECO:0000313" key="4">
    <source>
        <dbReference type="Proteomes" id="UP000747110"/>
    </source>
</evidence>
<feature type="compositionally biased region" description="Polar residues" evidence="1">
    <location>
        <begin position="477"/>
        <end position="488"/>
    </location>
</feature>
<feature type="compositionally biased region" description="Pro residues" evidence="1">
    <location>
        <begin position="27"/>
        <end position="37"/>
    </location>
</feature>
<accession>A0A8J4C5R8</accession>
<evidence type="ECO:0000256" key="1">
    <source>
        <dbReference type="SAM" id="MobiDB-lite"/>
    </source>
</evidence>
<dbReference type="EMBL" id="BNCQ01000013">
    <property type="protein sequence ID" value="GIM03102.1"/>
    <property type="molecule type" value="Genomic_DNA"/>
</dbReference>
<gene>
    <name evidence="2" type="ORF">Vretifemale_5046</name>
    <name evidence="3" type="ORF">Vretimale_7901</name>
</gene>
<feature type="region of interest" description="Disordered" evidence="1">
    <location>
        <begin position="439"/>
        <end position="499"/>
    </location>
</feature>
<organism evidence="2 4">
    <name type="scientific">Volvox reticuliferus</name>
    <dbReference type="NCBI Taxonomy" id="1737510"/>
    <lineage>
        <taxon>Eukaryota</taxon>
        <taxon>Viridiplantae</taxon>
        <taxon>Chlorophyta</taxon>
        <taxon>core chlorophytes</taxon>
        <taxon>Chlorophyceae</taxon>
        <taxon>CS clade</taxon>
        <taxon>Chlamydomonadales</taxon>
        <taxon>Volvocaceae</taxon>
        <taxon>Volvox</taxon>
    </lineage>
</organism>
<feature type="compositionally biased region" description="Polar residues" evidence="1">
    <location>
        <begin position="267"/>
        <end position="287"/>
    </location>
</feature>
<evidence type="ECO:0000313" key="2">
    <source>
        <dbReference type="EMBL" id="GIL75232.1"/>
    </source>
</evidence>
<feature type="region of interest" description="Disordered" evidence="1">
    <location>
        <begin position="901"/>
        <end position="932"/>
    </location>
</feature>